<evidence type="ECO:0000313" key="2">
    <source>
        <dbReference type="Proteomes" id="UP000533306"/>
    </source>
</evidence>
<proteinExistence type="predicted"/>
<organism evidence="1 2">
    <name type="scientific">Aquamicrobium lusatiense</name>
    <dbReference type="NCBI Taxonomy" id="89772"/>
    <lineage>
        <taxon>Bacteria</taxon>
        <taxon>Pseudomonadati</taxon>
        <taxon>Pseudomonadota</taxon>
        <taxon>Alphaproteobacteria</taxon>
        <taxon>Hyphomicrobiales</taxon>
        <taxon>Phyllobacteriaceae</taxon>
        <taxon>Aquamicrobium</taxon>
    </lineage>
</organism>
<dbReference type="Proteomes" id="UP000533306">
    <property type="component" value="Unassembled WGS sequence"/>
</dbReference>
<reference evidence="1 2" key="1">
    <citation type="submission" date="2020-08" db="EMBL/GenBank/DDBJ databases">
        <title>Genomic Encyclopedia of Type Strains, Phase IV (KMG-IV): sequencing the most valuable type-strain genomes for metagenomic binning, comparative biology and taxonomic classification.</title>
        <authorList>
            <person name="Goeker M."/>
        </authorList>
    </citation>
    <scope>NUCLEOTIDE SEQUENCE [LARGE SCALE GENOMIC DNA]</scope>
    <source>
        <strain evidence="1 2">DSM 11099</strain>
    </source>
</reference>
<gene>
    <name evidence="1" type="ORF">HNR59_003866</name>
</gene>
<evidence type="ECO:0000313" key="1">
    <source>
        <dbReference type="EMBL" id="MBB6014471.1"/>
    </source>
</evidence>
<dbReference type="EMBL" id="JACHEU010000006">
    <property type="protein sequence ID" value="MBB6014471.1"/>
    <property type="molecule type" value="Genomic_DNA"/>
</dbReference>
<keyword evidence="2" id="KW-1185">Reference proteome</keyword>
<accession>A0A7W9S5G6</accession>
<dbReference type="AlphaFoldDB" id="A0A7W9S5G6"/>
<sequence length="954" mass="107501">MAMTVSLDDWQKKMERHFAALAERRAASGFPLFALEHGLDDGELEEIAEQLRARLNTGLRLAPHWLLWTIYAAERGYTYEGGEYWQSFEDVTPGWDSRDRYRVTAWFSKFQSTYNGVVPSGPWASHFSIIAWPITHAVLPRYLQQQFARTLYDLRFMLARLTTIEPAVIGRLIASNIYYASTRFEQFLQQEELVGRIVLALLHQDPREGEEPLLPATLNRIVADLEQMRHARGWLREASRVVADRFKGIGRGAAPRTFGDGQDSVERRLQATRPDIRPDLRLRYAGDGRWTLVIDVPNFKAIAALNPDIQQFLRQTRSKLNGDDVRRPAGWVLSGNRRAVLKAWPDPSRPLVSFETSNGVVDHLLESECRMSPGPIWLFRIGADGIAREIASRLMRPGYDYILASPEEFEDLQDGMTGCAIECSDIRAIRVSVPSDVSAAYIQWLRIRNLELARTIRVWPAGLPGRNWDGEGRSEWLTTEKPCFGIVPDHPVDSYRVTLDDDATATFPAGEPGQPTFIQLPQLAAGTYRLNVKAHRSGALDETAPPSHEGFLELRIREPEPWIPGTTSHVGLVVTSNPHDATLDVFWENELDLTVFGPEGRQVTPHVSLEDAKGEEIYGAQVCPPVDLPILPEIWERRFQEFLQQQHAEWRYLEAASGLLTIEGQELGRFFVRFDHDALPVRWVLRHQGEAVALRLIDDTGQEDAEPKCRFFSMETPTRIERLDAGEALAGFDVQSPGGLFIVQHGKFRDLVIVSTGLSGSGLEGLGVHPVYARIADSPKSIIKHMRILRYWRSARLAGFLANARRGQVVVGLTTRLYGALAGRDWGRAEAAFMRSSDREKGLDHLQSLLDHRGGFPSVLRRDALSIEGGRKAIVGWYADLAARYGVCSDQALCSLAVDIASRPHEVPRLYRDRLPDLLKRILAKPLLLRGARIVALSHACVENRPIELLPRWE</sequence>
<comment type="caution">
    <text evidence="1">The sequence shown here is derived from an EMBL/GenBank/DDBJ whole genome shotgun (WGS) entry which is preliminary data.</text>
</comment>
<name>A0A7W9S5G6_9HYPH</name>
<protein>
    <submittedName>
        <fullName evidence="1">Uncharacterized protein</fullName>
    </submittedName>
</protein>